<keyword evidence="2" id="KW-1185">Reference proteome</keyword>
<gene>
    <name evidence="1" type="ORF">P3T76_007380</name>
</gene>
<evidence type="ECO:0000313" key="1">
    <source>
        <dbReference type="EMBL" id="KAK1941514.1"/>
    </source>
</evidence>
<dbReference type="Proteomes" id="UP001259832">
    <property type="component" value="Unassembled WGS sequence"/>
</dbReference>
<name>A0AAD9LNW1_9STRA</name>
<sequence>MDQLRNQLYVPRTSNYTAIDVWMPGLGGFQVTAGKKHDIKGEAVNELMKLGISDNRLFFLLPPLYYNDFKKKKPQSIQQFAILIPYPEEI</sequence>
<proteinExistence type="predicted"/>
<dbReference type="AlphaFoldDB" id="A0AAD9LNW1"/>
<reference evidence="1" key="1">
    <citation type="submission" date="2023-08" db="EMBL/GenBank/DDBJ databases">
        <title>Reference Genome Resource for the Citrus Pathogen Phytophthora citrophthora.</title>
        <authorList>
            <person name="Moller H."/>
            <person name="Coetzee B."/>
            <person name="Rose L.J."/>
            <person name="Van Niekerk J.M."/>
        </authorList>
    </citation>
    <scope>NUCLEOTIDE SEQUENCE</scope>
    <source>
        <strain evidence="1">STE-U-9442</strain>
    </source>
</reference>
<protein>
    <submittedName>
        <fullName evidence="1">Uncharacterized protein</fullName>
    </submittedName>
</protein>
<dbReference type="EMBL" id="JASMQC010000012">
    <property type="protein sequence ID" value="KAK1941514.1"/>
    <property type="molecule type" value="Genomic_DNA"/>
</dbReference>
<organism evidence="1 2">
    <name type="scientific">Phytophthora citrophthora</name>
    <dbReference type="NCBI Taxonomy" id="4793"/>
    <lineage>
        <taxon>Eukaryota</taxon>
        <taxon>Sar</taxon>
        <taxon>Stramenopiles</taxon>
        <taxon>Oomycota</taxon>
        <taxon>Peronosporomycetes</taxon>
        <taxon>Peronosporales</taxon>
        <taxon>Peronosporaceae</taxon>
        <taxon>Phytophthora</taxon>
    </lineage>
</organism>
<accession>A0AAD9LNW1</accession>
<comment type="caution">
    <text evidence="1">The sequence shown here is derived from an EMBL/GenBank/DDBJ whole genome shotgun (WGS) entry which is preliminary data.</text>
</comment>
<evidence type="ECO:0000313" key="2">
    <source>
        <dbReference type="Proteomes" id="UP001259832"/>
    </source>
</evidence>